<feature type="region of interest" description="Disordered" evidence="1">
    <location>
        <begin position="44"/>
        <end position="63"/>
    </location>
</feature>
<accession>A0A507AMA1</accession>
<protein>
    <submittedName>
        <fullName evidence="2">Uncharacterized protein</fullName>
    </submittedName>
</protein>
<dbReference type="Proteomes" id="UP000319257">
    <property type="component" value="Unassembled WGS sequence"/>
</dbReference>
<proteinExistence type="predicted"/>
<evidence type="ECO:0000313" key="2">
    <source>
        <dbReference type="EMBL" id="TPX11795.1"/>
    </source>
</evidence>
<dbReference type="InParanoid" id="A0A507AMA1"/>
<dbReference type="EMBL" id="SKBQ01000046">
    <property type="protein sequence ID" value="TPX11795.1"/>
    <property type="molecule type" value="Genomic_DNA"/>
</dbReference>
<keyword evidence="3" id="KW-1185">Reference proteome</keyword>
<evidence type="ECO:0000313" key="3">
    <source>
        <dbReference type="Proteomes" id="UP000319257"/>
    </source>
</evidence>
<comment type="caution">
    <text evidence="2">The sequence shown here is derived from an EMBL/GenBank/DDBJ whole genome shotgun (WGS) entry which is preliminary data.</text>
</comment>
<reference evidence="2 3" key="1">
    <citation type="submission" date="2019-06" db="EMBL/GenBank/DDBJ databases">
        <title>Draft genome sequence of the filamentous fungus Phialemoniopsis curvata isolated from diesel fuel.</title>
        <authorList>
            <person name="Varaljay V.A."/>
            <person name="Lyon W.J."/>
            <person name="Crouch A.L."/>
            <person name="Drake C.E."/>
            <person name="Hollomon J.M."/>
            <person name="Nadeau L.J."/>
            <person name="Nunn H.S."/>
            <person name="Stevenson B.S."/>
            <person name="Bojanowski C.L."/>
            <person name="Crookes-Goodson W.J."/>
        </authorList>
    </citation>
    <scope>NUCLEOTIDE SEQUENCE [LARGE SCALE GENOMIC DNA]</scope>
    <source>
        <strain evidence="2 3">D216</strain>
    </source>
</reference>
<dbReference type="OrthoDB" id="5428040at2759"/>
<dbReference type="GeneID" id="41974979"/>
<sequence>MVGTGHKLAPTLLIYSYHDPSADDLYRKELNRCQAAGAIDTRRAYSRRTGESPGLQARARPAVGGQGRHYEALGTTGGQFLSTLLLSDFHSTTIKGLMNITAIADYETSASPSTNYFAAAPAANWRFAEEPGSYVSGDAFQDTGNTYRASMPLTTEAQRTSLRDFQGPAEVLNFRVLCASPRLTDLVFSKHGGGDYYTLSNESATGLTTLCYVLPFPPIREPGDQFIAPVSVLAPQTYMILDFTFHNYSKFNLTDYTQVPATMARTDGPWSIVLDHNGEDLLRTSMCYTNQSSQFLEVQMTSSKDGPEPVTPWRRALNSYDTTKSRSQLGASLEPLSSRLGSAVLIHTNIPDDLLRLPPGGVAFHFGGRGLLFSG</sequence>
<dbReference type="AlphaFoldDB" id="A0A507AMA1"/>
<dbReference type="RefSeq" id="XP_030993506.1">
    <property type="nucleotide sequence ID" value="XM_031142286.1"/>
</dbReference>
<organism evidence="2 3">
    <name type="scientific">Thyridium curvatum</name>
    <dbReference type="NCBI Taxonomy" id="1093900"/>
    <lineage>
        <taxon>Eukaryota</taxon>
        <taxon>Fungi</taxon>
        <taxon>Dikarya</taxon>
        <taxon>Ascomycota</taxon>
        <taxon>Pezizomycotina</taxon>
        <taxon>Sordariomycetes</taxon>
        <taxon>Sordariomycetidae</taxon>
        <taxon>Thyridiales</taxon>
        <taxon>Thyridiaceae</taxon>
        <taxon>Thyridium</taxon>
    </lineage>
</organism>
<evidence type="ECO:0000256" key="1">
    <source>
        <dbReference type="SAM" id="MobiDB-lite"/>
    </source>
</evidence>
<name>A0A507AMA1_9PEZI</name>
<gene>
    <name evidence="2" type="ORF">E0L32_007532</name>
</gene>